<dbReference type="Proteomes" id="UP000052015">
    <property type="component" value="Unassembled WGS sequence"/>
</dbReference>
<dbReference type="STRING" id="908809.ABG79_00235"/>
<gene>
    <name evidence="2" type="ORF">ABG79_00235</name>
</gene>
<protein>
    <submittedName>
        <fullName evidence="2">Uncharacterized protein</fullName>
    </submittedName>
</protein>
<evidence type="ECO:0000256" key="1">
    <source>
        <dbReference type="SAM" id="Coils"/>
    </source>
</evidence>
<proteinExistence type="predicted"/>
<keyword evidence="1" id="KW-0175">Coiled coil</keyword>
<evidence type="ECO:0000313" key="2">
    <source>
        <dbReference type="EMBL" id="KRQ88068.1"/>
    </source>
</evidence>
<dbReference type="RefSeq" id="WP_057976249.1">
    <property type="nucleotide sequence ID" value="NZ_LKHP01000001.1"/>
</dbReference>
<dbReference type="AlphaFoldDB" id="A0A0R3K3S4"/>
<organism evidence="2 3">
    <name type="scientific">Caloramator mitchellensis</name>
    <dbReference type="NCBI Taxonomy" id="908809"/>
    <lineage>
        <taxon>Bacteria</taxon>
        <taxon>Bacillati</taxon>
        <taxon>Bacillota</taxon>
        <taxon>Clostridia</taxon>
        <taxon>Eubacteriales</taxon>
        <taxon>Clostridiaceae</taxon>
        <taxon>Caloramator</taxon>
    </lineage>
</organism>
<dbReference type="OrthoDB" id="1950921at2"/>
<sequence length="418" mass="49599">MNLVELYFNTLDQEMLFKVANRWKVNIKGFANITRVPEIMLRKNLIQKFNNKPDMFNKLLEEVYGTKIKEMKIDSIEDFLYTFLSYPLKDKVPTHFALGILIFLYPEFAEQKLNILNENILNNRHIFDGCIEDLKLTKENSAEVISKLLQLKEPFDYFSMFDAEIETALKTLKLFDKYEKLKSVFKDYDLYEFAKYFIENRNTYPDYVMVFAYLSNISDEEFDSNRDFYNKLYTDAHICLDIEAFRHFEELFNDLSQKNNNLEREINNKEERLVSLEKQLNEFEEKYIVYKNEINKTVENLKSQVEAKIKETENLTNLKREFNLSFENTIITGYGYDRIFDSIGRCNVVSFEELNNLNYLEGYKGLVIIHKNSIVTTKDLLLLEKKLKGNNIKFTVIFGVTIEEMVRNIIIKKSKLGV</sequence>
<keyword evidence="3" id="KW-1185">Reference proteome</keyword>
<reference evidence="2 3" key="1">
    <citation type="submission" date="2015-09" db="EMBL/GenBank/DDBJ databases">
        <title>Draft genome sequence of a Caloramator mitchellensis, a moderate thermophile from the Great Artesian Basin of Australia.</title>
        <authorList>
            <person name="Patel B.K."/>
        </authorList>
    </citation>
    <scope>NUCLEOTIDE SEQUENCE [LARGE SCALE GENOMIC DNA]</scope>
    <source>
        <strain evidence="2 3">VF08</strain>
    </source>
</reference>
<name>A0A0R3K3S4_CALMK</name>
<feature type="coiled-coil region" evidence="1">
    <location>
        <begin position="245"/>
        <end position="318"/>
    </location>
</feature>
<comment type="caution">
    <text evidence="2">The sequence shown here is derived from an EMBL/GenBank/DDBJ whole genome shotgun (WGS) entry which is preliminary data.</text>
</comment>
<accession>A0A0R3K3S4</accession>
<dbReference type="EMBL" id="LKHP01000001">
    <property type="protein sequence ID" value="KRQ88068.1"/>
    <property type="molecule type" value="Genomic_DNA"/>
</dbReference>
<evidence type="ECO:0000313" key="3">
    <source>
        <dbReference type="Proteomes" id="UP000052015"/>
    </source>
</evidence>